<evidence type="ECO:0000313" key="2">
    <source>
        <dbReference type="Proteomes" id="UP000069272"/>
    </source>
</evidence>
<protein>
    <submittedName>
        <fullName evidence="1">Uncharacterized protein</fullName>
    </submittedName>
</protein>
<dbReference type="VEuPathDB" id="VectorBase:AALB014432"/>
<reference evidence="1" key="2">
    <citation type="submission" date="2022-08" db="UniProtKB">
        <authorList>
            <consortium name="EnsemblMetazoa"/>
        </authorList>
    </citation>
    <scope>IDENTIFICATION</scope>
    <source>
        <strain evidence="1">STECLA/ALBI9_A</strain>
    </source>
</reference>
<name>A0A182FXR5_ANOAL</name>
<dbReference type="Proteomes" id="UP000069272">
    <property type="component" value="Chromosome 3L"/>
</dbReference>
<reference evidence="1 2" key="1">
    <citation type="journal article" date="2017" name="G3 (Bethesda)">
        <title>The Physical Genome Mapping of Anopheles albimanus Corrected Scaffold Misassemblies and Identified Interarm Rearrangements in Genus Anopheles.</title>
        <authorList>
            <person name="Artemov G.N."/>
            <person name="Peery A.N."/>
            <person name="Jiang X."/>
            <person name="Tu Z."/>
            <person name="Stegniy V.N."/>
            <person name="Sharakhova M.V."/>
            <person name="Sharakhov I.V."/>
        </authorList>
    </citation>
    <scope>NUCLEOTIDE SEQUENCE [LARGE SCALE GENOMIC DNA]</scope>
    <source>
        <strain evidence="1 2">ALBI9_A</strain>
    </source>
</reference>
<accession>A0A182FXR5</accession>
<keyword evidence="2" id="KW-1185">Reference proteome</keyword>
<organism evidence="1 2">
    <name type="scientific">Anopheles albimanus</name>
    <name type="common">New world malaria mosquito</name>
    <dbReference type="NCBI Taxonomy" id="7167"/>
    <lineage>
        <taxon>Eukaryota</taxon>
        <taxon>Metazoa</taxon>
        <taxon>Ecdysozoa</taxon>
        <taxon>Arthropoda</taxon>
        <taxon>Hexapoda</taxon>
        <taxon>Insecta</taxon>
        <taxon>Pterygota</taxon>
        <taxon>Neoptera</taxon>
        <taxon>Endopterygota</taxon>
        <taxon>Diptera</taxon>
        <taxon>Nematocera</taxon>
        <taxon>Culicoidea</taxon>
        <taxon>Culicidae</taxon>
        <taxon>Anophelinae</taxon>
        <taxon>Anopheles</taxon>
    </lineage>
</organism>
<dbReference type="EnsemblMetazoa" id="AALB014432-RA">
    <property type="protein sequence ID" value="AALB014432-PA"/>
    <property type="gene ID" value="AALB014432"/>
</dbReference>
<proteinExistence type="predicted"/>
<dbReference type="AlphaFoldDB" id="A0A182FXR5"/>
<sequence>MSCYFSSKFIVCFMKLYNTIFISYEFRILRSVSSIQPLYLGTRMAMPTSWTPPPDAVNAKMA</sequence>
<evidence type="ECO:0000313" key="1">
    <source>
        <dbReference type="EnsemblMetazoa" id="AALB014432-PA"/>
    </source>
</evidence>